<protein>
    <recommendedName>
        <fullName evidence="14">NR LBD domain-containing protein</fullName>
    </recommendedName>
</protein>
<dbReference type="AlphaFoldDB" id="A0A9P1IUX6"/>
<dbReference type="GO" id="GO:0043565">
    <property type="term" value="F:sequence-specific DNA binding"/>
    <property type="evidence" value="ECO:0007669"/>
    <property type="project" value="InterPro"/>
</dbReference>
<dbReference type="OrthoDB" id="5780022at2759"/>
<evidence type="ECO:0000256" key="2">
    <source>
        <dbReference type="ARBA" id="ARBA00022771"/>
    </source>
</evidence>
<dbReference type="SUPFAM" id="SSF48508">
    <property type="entry name" value="Nuclear receptor ligand-binding domain"/>
    <property type="match status" value="1"/>
</dbReference>
<dbReference type="Proteomes" id="UP001152747">
    <property type="component" value="Unassembled WGS sequence"/>
</dbReference>
<evidence type="ECO:0000256" key="9">
    <source>
        <dbReference type="SAM" id="MobiDB-lite"/>
    </source>
</evidence>
<keyword evidence="1" id="KW-0479">Metal-binding</keyword>
<dbReference type="Gene3D" id="1.10.565.10">
    <property type="entry name" value="Retinoid X Receptor"/>
    <property type="match status" value="1"/>
</dbReference>
<dbReference type="InterPro" id="IPR001628">
    <property type="entry name" value="Znf_hrmn_rcpt"/>
</dbReference>
<dbReference type="Gene3D" id="3.30.50.10">
    <property type="entry name" value="Erythroid Transcription Factor GATA-1, subunit A"/>
    <property type="match status" value="1"/>
</dbReference>
<evidence type="ECO:0000256" key="5">
    <source>
        <dbReference type="ARBA" id="ARBA00023125"/>
    </source>
</evidence>
<organism evidence="12 13">
    <name type="scientific">Caenorhabditis angaria</name>
    <dbReference type="NCBI Taxonomy" id="860376"/>
    <lineage>
        <taxon>Eukaryota</taxon>
        <taxon>Metazoa</taxon>
        <taxon>Ecdysozoa</taxon>
        <taxon>Nematoda</taxon>
        <taxon>Chromadorea</taxon>
        <taxon>Rhabditida</taxon>
        <taxon>Rhabditina</taxon>
        <taxon>Rhabditomorpha</taxon>
        <taxon>Rhabditoidea</taxon>
        <taxon>Rhabditidae</taxon>
        <taxon>Peloderinae</taxon>
        <taxon>Caenorhabditis</taxon>
    </lineage>
</organism>
<evidence type="ECO:0000259" key="11">
    <source>
        <dbReference type="PROSITE" id="PS51843"/>
    </source>
</evidence>
<evidence type="ECO:0000256" key="6">
    <source>
        <dbReference type="ARBA" id="ARBA00023163"/>
    </source>
</evidence>
<evidence type="ECO:0000256" key="7">
    <source>
        <dbReference type="ARBA" id="ARBA00023170"/>
    </source>
</evidence>
<name>A0A9P1IUX6_9PELO</name>
<accession>A0A9P1IUX6</accession>
<dbReference type="PRINTS" id="PR00047">
    <property type="entry name" value="STROIDFINGER"/>
</dbReference>
<dbReference type="InterPro" id="IPR035500">
    <property type="entry name" value="NHR-like_dom_sf"/>
</dbReference>
<dbReference type="InterPro" id="IPR000536">
    <property type="entry name" value="Nucl_hrmn_rcpt_lig-bd"/>
</dbReference>
<dbReference type="PANTHER" id="PTHR46800:SF3">
    <property type="entry name" value="NUCLEAR HORMONE RECEPTOR FAMILY"/>
    <property type="match status" value="1"/>
</dbReference>
<feature type="domain" description="NR LBD" evidence="11">
    <location>
        <begin position="98"/>
        <end position="350"/>
    </location>
</feature>
<dbReference type="InterPro" id="IPR042936">
    <property type="entry name" value="Nhr-150"/>
</dbReference>
<dbReference type="Pfam" id="PF00105">
    <property type="entry name" value="zf-C4"/>
    <property type="match status" value="1"/>
</dbReference>
<gene>
    <name evidence="12" type="ORF">CAMP_LOCUS15265</name>
</gene>
<keyword evidence="6" id="KW-0804">Transcription</keyword>
<keyword evidence="7" id="KW-0675">Receptor</keyword>
<dbReference type="SUPFAM" id="SSF57716">
    <property type="entry name" value="Glucocorticoid receptor-like (DNA-binding domain)"/>
    <property type="match status" value="1"/>
</dbReference>
<dbReference type="GO" id="GO:0008270">
    <property type="term" value="F:zinc ion binding"/>
    <property type="evidence" value="ECO:0007669"/>
    <property type="project" value="UniProtKB-KW"/>
</dbReference>
<keyword evidence="8" id="KW-0539">Nucleus</keyword>
<dbReference type="InterPro" id="IPR013088">
    <property type="entry name" value="Znf_NHR/GATA"/>
</dbReference>
<reference evidence="12" key="1">
    <citation type="submission" date="2022-11" db="EMBL/GenBank/DDBJ databases">
        <authorList>
            <person name="Kikuchi T."/>
        </authorList>
    </citation>
    <scope>NUCLEOTIDE SEQUENCE</scope>
    <source>
        <strain evidence="12">PS1010</strain>
    </source>
</reference>
<dbReference type="SMART" id="SM00399">
    <property type="entry name" value="ZnF_C4"/>
    <property type="match status" value="1"/>
</dbReference>
<proteinExistence type="predicted"/>
<evidence type="ECO:0000313" key="13">
    <source>
        <dbReference type="Proteomes" id="UP001152747"/>
    </source>
</evidence>
<feature type="region of interest" description="Disordered" evidence="9">
    <location>
        <begin position="68"/>
        <end position="94"/>
    </location>
</feature>
<dbReference type="PROSITE" id="PS51030">
    <property type="entry name" value="NUCLEAR_REC_DBD_2"/>
    <property type="match status" value="1"/>
</dbReference>
<keyword evidence="2" id="KW-0863">Zinc-finger</keyword>
<keyword evidence="5" id="KW-0238">DNA-binding</keyword>
<sequence length="354" mass="41452">MTHCSICQAPAQDQHFGSTVPVCRACSAFFRRFVLSPKLVIKCKEIENCEVNYKNTKNCRACRMKKSVQPPRDKYRNNPSPPIPPAPLDPFPSTSFPPPPPRLQILYNNYSRLKKSREEVFKSSEHSPRSRNMHEMIEILRQDMKLVAKFVDDSYESNLNGFTKFERKTLFQNFFIKYMIFEPPFLGMQKGVRDFILPNGDFYDKDIGRFYTAHIKKSSKVSKESANVLFKPYWDEYQRTVVSDIEFLKLDIFEFLTISALFFWDTGLDDFSAGSVEMCHRMRSEIISEIEKYYLEVKSLPDPCVRIGQIMMLLSSLQKSFVKCQEELQMCGFYDIYQQIHVDSYQMINDSLNL</sequence>
<dbReference type="EMBL" id="CANHGI010000005">
    <property type="protein sequence ID" value="CAI5452628.1"/>
    <property type="molecule type" value="Genomic_DNA"/>
</dbReference>
<evidence type="ECO:0000259" key="10">
    <source>
        <dbReference type="PROSITE" id="PS51030"/>
    </source>
</evidence>
<evidence type="ECO:0000313" key="12">
    <source>
        <dbReference type="EMBL" id="CAI5452628.1"/>
    </source>
</evidence>
<dbReference type="PANTHER" id="PTHR46800">
    <property type="entry name" value="NUCLEAR HORMONE RECEPTOR FAMILY-RELATED-RELATED"/>
    <property type="match status" value="1"/>
</dbReference>
<dbReference type="SMART" id="SM00430">
    <property type="entry name" value="HOLI"/>
    <property type="match status" value="1"/>
</dbReference>
<keyword evidence="4" id="KW-0805">Transcription regulation</keyword>
<dbReference type="GO" id="GO:0003700">
    <property type="term" value="F:DNA-binding transcription factor activity"/>
    <property type="evidence" value="ECO:0007669"/>
    <property type="project" value="InterPro"/>
</dbReference>
<evidence type="ECO:0000256" key="4">
    <source>
        <dbReference type="ARBA" id="ARBA00023015"/>
    </source>
</evidence>
<evidence type="ECO:0000256" key="3">
    <source>
        <dbReference type="ARBA" id="ARBA00022833"/>
    </source>
</evidence>
<evidence type="ECO:0008006" key="14">
    <source>
        <dbReference type="Google" id="ProtNLM"/>
    </source>
</evidence>
<keyword evidence="3" id="KW-0862">Zinc</keyword>
<dbReference type="PROSITE" id="PS51843">
    <property type="entry name" value="NR_LBD"/>
    <property type="match status" value="1"/>
</dbReference>
<feature type="compositionally biased region" description="Pro residues" evidence="9">
    <location>
        <begin position="79"/>
        <end position="94"/>
    </location>
</feature>
<evidence type="ECO:0000256" key="8">
    <source>
        <dbReference type="ARBA" id="ARBA00023242"/>
    </source>
</evidence>
<comment type="caution">
    <text evidence="12">The sequence shown here is derived from an EMBL/GenBank/DDBJ whole genome shotgun (WGS) entry which is preliminary data.</text>
</comment>
<keyword evidence="13" id="KW-1185">Reference proteome</keyword>
<evidence type="ECO:0000256" key="1">
    <source>
        <dbReference type="ARBA" id="ARBA00022723"/>
    </source>
</evidence>
<feature type="domain" description="Nuclear receptor" evidence="10">
    <location>
        <begin position="1"/>
        <end position="69"/>
    </location>
</feature>
<dbReference type="Pfam" id="PF00104">
    <property type="entry name" value="Hormone_recep"/>
    <property type="match status" value="1"/>
</dbReference>